<comment type="cofactor">
    <cofactor evidence="1">
        <name>FAD</name>
        <dbReference type="ChEBI" id="CHEBI:57692"/>
    </cofactor>
</comment>
<evidence type="ECO:0000256" key="2">
    <source>
        <dbReference type="ARBA" id="ARBA00022630"/>
    </source>
</evidence>
<dbReference type="Gene3D" id="3.90.700.10">
    <property type="entry name" value="Succinate dehydrogenase/fumarate reductase flavoprotein, catalytic domain"/>
    <property type="match status" value="1"/>
</dbReference>
<keyword evidence="7" id="KW-1185">Reference proteome</keyword>
<keyword evidence="2" id="KW-0285">Flavoprotein</keyword>
<feature type="domain" description="FAD-dependent oxidoreductase 2 FAD-binding" evidence="5">
    <location>
        <begin position="25"/>
        <end position="442"/>
    </location>
</feature>
<dbReference type="RefSeq" id="WP_244297609.1">
    <property type="nucleotide sequence ID" value="NZ_OBML01000012.1"/>
</dbReference>
<evidence type="ECO:0000259" key="5">
    <source>
        <dbReference type="Pfam" id="PF00890"/>
    </source>
</evidence>
<name>A0A285TJM7_9HYPH</name>
<keyword evidence="4" id="KW-0560">Oxidoreductase</keyword>
<dbReference type="EMBL" id="OBML01000012">
    <property type="protein sequence ID" value="SOC22439.1"/>
    <property type="molecule type" value="Genomic_DNA"/>
</dbReference>
<dbReference type="SUPFAM" id="SSF51905">
    <property type="entry name" value="FAD/NAD(P)-binding domain"/>
    <property type="match status" value="1"/>
</dbReference>
<evidence type="ECO:0000256" key="3">
    <source>
        <dbReference type="ARBA" id="ARBA00022827"/>
    </source>
</evidence>
<dbReference type="AlphaFoldDB" id="A0A285TJM7"/>
<dbReference type="Gene3D" id="3.50.50.60">
    <property type="entry name" value="FAD/NAD(P)-binding domain"/>
    <property type="match status" value="1"/>
</dbReference>
<dbReference type="STRING" id="538381.GCA_001696535_00859"/>
<dbReference type="GO" id="GO:0016491">
    <property type="term" value="F:oxidoreductase activity"/>
    <property type="evidence" value="ECO:0007669"/>
    <property type="project" value="UniProtKB-KW"/>
</dbReference>
<evidence type="ECO:0000313" key="7">
    <source>
        <dbReference type="Proteomes" id="UP000219331"/>
    </source>
</evidence>
<keyword evidence="3" id="KW-0274">FAD</keyword>
<evidence type="ECO:0000256" key="4">
    <source>
        <dbReference type="ARBA" id="ARBA00023002"/>
    </source>
</evidence>
<reference evidence="6 7" key="1">
    <citation type="submission" date="2017-08" db="EMBL/GenBank/DDBJ databases">
        <authorList>
            <person name="de Groot N.N."/>
        </authorList>
    </citation>
    <scope>NUCLEOTIDE SEQUENCE [LARGE SCALE GENOMIC DNA]</scope>
    <source>
        <strain evidence="6 7">USBA 352</strain>
    </source>
</reference>
<evidence type="ECO:0000313" key="6">
    <source>
        <dbReference type="EMBL" id="SOC22439.1"/>
    </source>
</evidence>
<dbReference type="PANTHER" id="PTHR43400">
    <property type="entry name" value="FUMARATE REDUCTASE"/>
    <property type="match status" value="1"/>
</dbReference>
<dbReference type="InterPro" id="IPR027477">
    <property type="entry name" value="Succ_DH/fumarate_Rdtase_cat_sf"/>
</dbReference>
<protein>
    <submittedName>
        <fullName evidence="6">Fumarate reductase flavoprotein subunit</fullName>
    </submittedName>
</protein>
<evidence type="ECO:0000256" key="1">
    <source>
        <dbReference type="ARBA" id="ARBA00001974"/>
    </source>
</evidence>
<accession>A0A285TJM7</accession>
<gene>
    <name evidence="6" type="ORF">SAMN05421512_11268</name>
</gene>
<dbReference type="Pfam" id="PF00890">
    <property type="entry name" value="FAD_binding_2"/>
    <property type="match status" value="1"/>
</dbReference>
<dbReference type="SUPFAM" id="SSF56425">
    <property type="entry name" value="Succinate dehydrogenase/fumarate reductase flavoprotein, catalytic domain"/>
    <property type="match status" value="1"/>
</dbReference>
<dbReference type="InterPro" id="IPR036188">
    <property type="entry name" value="FAD/NAD-bd_sf"/>
</dbReference>
<organism evidence="6 7">
    <name type="scientific">Stappia indica</name>
    <dbReference type="NCBI Taxonomy" id="538381"/>
    <lineage>
        <taxon>Bacteria</taxon>
        <taxon>Pseudomonadati</taxon>
        <taxon>Pseudomonadota</taxon>
        <taxon>Alphaproteobacteria</taxon>
        <taxon>Hyphomicrobiales</taxon>
        <taxon>Stappiaceae</taxon>
        <taxon>Stappia</taxon>
    </lineage>
</organism>
<dbReference type="PANTHER" id="PTHR43400:SF7">
    <property type="entry name" value="FAD-DEPENDENT OXIDOREDUCTASE 2 FAD BINDING DOMAIN-CONTAINING PROTEIN"/>
    <property type="match status" value="1"/>
</dbReference>
<proteinExistence type="predicted"/>
<dbReference type="InterPro" id="IPR003953">
    <property type="entry name" value="FAD-dep_OxRdtase_2_FAD-bd"/>
</dbReference>
<sequence>MSGATMAAAPAISREIPAAPDIETDVLVIGAGACGLTAALAAHDAGAEVVVVERDASPSGSTSMSSGFIPAPATAAQRAAGISDDDAGRFAADIQAKAKGTANEALVALAAREIGPALDWLADAHGLEWQVLTDFLYPGHSRHRMHAVPERTGEALLARLIAAVEAAGIPLVTEAHAQVLHLDEAGTVRAVTLARPGGGRETIACKALVLACNGYGGNPELVARFIPGMAGALYYGHAGNTGDAVLWGEAMGAARWQLSGCQGHGSLAHPHGVLISWALMMEGAIQVNAEGRRFSNEHGGYSEQAVNVLAQPGGIAWNILDGRLHAFAQGFPDYRDAVAAGAIREAQDIPTLAAATGLAESALRETLETTAEFAAGRKADPFGRDFTGRPSLQAPFYAVKVTGALFHTQGGLGIDESARVLAEDGSTFPNLFAAGGAACGVSGPDISGYLSGNGLLTAIAFGRIAGNSAASLRH</sequence>
<dbReference type="InterPro" id="IPR050315">
    <property type="entry name" value="FAD-oxidoreductase_2"/>
</dbReference>
<dbReference type="Proteomes" id="UP000219331">
    <property type="component" value="Unassembled WGS sequence"/>
</dbReference>
<dbReference type="PRINTS" id="PR00411">
    <property type="entry name" value="PNDRDTASEI"/>
</dbReference>